<evidence type="ECO:0000256" key="11">
    <source>
        <dbReference type="ARBA" id="ARBA00023136"/>
    </source>
</evidence>
<dbReference type="AlphaFoldDB" id="A0A8J2T3T5"/>
<feature type="transmembrane region" description="Helical" evidence="12">
    <location>
        <begin position="102"/>
        <end position="125"/>
    </location>
</feature>
<evidence type="ECO:0000256" key="6">
    <source>
        <dbReference type="ARBA" id="ARBA00022927"/>
    </source>
</evidence>
<reference evidence="14" key="1">
    <citation type="journal article" date="2013" name="Genome Announc.">
        <title>Genome sequence of the food spoilage yeast Zygosaccharomyces bailii CLIB 213(T).</title>
        <authorList>
            <person name="Galeote V."/>
            <person name="Bigey F."/>
            <person name="Devillers H."/>
            <person name="Neuveglise C."/>
            <person name="Dequin S."/>
        </authorList>
    </citation>
    <scope>NUCLEOTIDE SEQUENCE [LARGE SCALE GENOMIC DNA]</scope>
    <source>
        <strain evidence="14">CLIB 213 / ATCC 58445 / CBS 680 / CCRC 21525 / NBRC 1098 / NCYC 1416 / NRRL Y-2227</strain>
    </source>
</reference>
<dbReference type="Proteomes" id="UP000019375">
    <property type="component" value="Unassembled WGS sequence"/>
</dbReference>
<dbReference type="GO" id="GO:0030150">
    <property type="term" value="P:protein import into mitochondrial matrix"/>
    <property type="evidence" value="ECO:0007669"/>
    <property type="project" value="UniProtKB-UniRule"/>
</dbReference>
<sequence length="195" mass="22321">MSLFSHTRLATVQLIRPLTALSYRTSLLASKRFTSTSTQDSLTQEPLTWTKFFDLRKQQRRINIGCSVFTAILGCNASWLYLSNMEIDPMQTIMGFDPLLAISAGLVASGFLGYLMGPLIGSQVFRIANRKRLASFETKDKEFLKRVVENRVNPSSQSFSNPVPDYYGEKIGSLKEYRQWLRDCHAYRRKAKEFL</sequence>
<accession>A0A8J2T3T5</accession>
<dbReference type="PANTHER" id="PTHR28021:SF1">
    <property type="entry name" value="PRESEQUENCE TRANSLOCATED-ASSOCIATED MOTOR SUBUNIT PAM17, MITOCHONDRIAL"/>
    <property type="match status" value="1"/>
</dbReference>
<keyword evidence="10 12" id="KW-0496">Mitochondrion</keyword>
<evidence type="ECO:0000256" key="3">
    <source>
        <dbReference type="ARBA" id="ARBA00022448"/>
    </source>
</evidence>
<keyword evidence="5 12" id="KW-0999">Mitochondrion inner membrane</keyword>
<name>A0A8J2T3T5_ZYGB2</name>
<evidence type="ECO:0000256" key="12">
    <source>
        <dbReference type="RuleBase" id="RU367146"/>
    </source>
</evidence>
<keyword evidence="3 12" id="KW-0813">Transport</keyword>
<comment type="similarity">
    <text evidence="2 12">Belongs to the PAM17 family.</text>
</comment>
<evidence type="ECO:0000256" key="5">
    <source>
        <dbReference type="ARBA" id="ARBA00022792"/>
    </source>
</evidence>
<comment type="function">
    <text evidence="12">Component of the PAM complex, a complex required for the translocation of transit peptide-containing proteins from the inner membrane into the mitochondrial matrix in an ATP-dependent manner.</text>
</comment>
<keyword evidence="7" id="KW-0809">Transit peptide</keyword>
<evidence type="ECO:0000256" key="8">
    <source>
        <dbReference type="ARBA" id="ARBA00022989"/>
    </source>
</evidence>
<gene>
    <name evidence="13" type="ORF">BN860_01772g</name>
</gene>
<keyword evidence="8 12" id="KW-1133">Transmembrane helix</keyword>
<evidence type="ECO:0000256" key="1">
    <source>
        <dbReference type="ARBA" id="ARBA00004448"/>
    </source>
</evidence>
<keyword evidence="11 12" id="KW-0472">Membrane</keyword>
<dbReference type="InterPro" id="IPR013875">
    <property type="entry name" value="Pam17"/>
</dbReference>
<keyword evidence="14" id="KW-1185">Reference proteome</keyword>
<dbReference type="OrthoDB" id="5970083at2759"/>
<protein>
    <recommendedName>
        <fullName evidence="12">Presequence translocated-associated motor subunit PAM17</fullName>
    </recommendedName>
</protein>
<feature type="transmembrane region" description="Helical" evidence="12">
    <location>
        <begin position="62"/>
        <end position="82"/>
    </location>
</feature>
<evidence type="ECO:0000313" key="13">
    <source>
        <dbReference type="EMBL" id="CDF87232.1"/>
    </source>
</evidence>
<comment type="subunit">
    <text evidence="12">Component of the PAM complex.</text>
</comment>
<dbReference type="PANTHER" id="PTHR28021">
    <property type="entry name" value="PRESEQUENCE TRANSLOCATED-ASSOCIATED MOTOR SUBUNIT PAM17, MITOCHONDRIAL"/>
    <property type="match status" value="1"/>
</dbReference>
<keyword evidence="4 12" id="KW-0812">Transmembrane</keyword>
<evidence type="ECO:0000256" key="4">
    <source>
        <dbReference type="ARBA" id="ARBA00022692"/>
    </source>
</evidence>
<dbReference type="EMBL" id="HG316454">
    <property type="protein sequence ID" value="CDF87232.1"/>
    <property type="molecule type" value="Genomic_DNA"/>
</dbReference>
<evidence type="ECO:0000256" key="9">
    <source>
        <dbReference type="ARBA" id="ARBA00023010"/>
    </source>
</evidence>
<dbReference type="Pfam" id="PF08566">
    <property type="entry name" value="Pam17"/>
    <property type="match status" value="1"/>
</dbReference>
<proteinExistence type="inferred from homology"/>
<evidence type="ECO:0000256" key="10">
    <source>
        <dbReference type="ARBA" id="ARBA00023128"/>
    </source>
</evidence>
<dbReference type="GO" id="GO:0001405">
    <property type="term" value="C:PAM complex, Tim23 associated import motor"/>
    <property type="evidence" value="ECO:0007669"/>
    <property type="project" value="UniProtKB-UniRule"/>
</dbReference>
<evidence type="ECO:0000256" key="2">
    <source>
        <dbReference type="ARBA" id="ARBA00006837"/>
    </source>
</evidence>
<evidence type="ECO:0000313" key="14">
    <source>
        <dbReference type="Proteomes" id="UP000019375"/>
    </source>
</evidence>
<keyword evidence="9 12" id="KW-0811">Translocation</keyword>
<comment type="subcellular location">
    <subcellularLocation>
        <location evidence="1 12">Mitochondrion inner membrane</location>
        <topology evidence="1 12">Multi-pass membrane protein</topology>
    </subcellularLocation>
</comment>
<evidence type="ECO:0000256" key="7">
    <source>
        <dbReference type="ARBA" id="ARBA00022946"/>
    </source>
</evidence>
<keyword evidence="6 12" id="KW-0653">Protein transport</keyword>
<organism evidence="13 14">
    <name type="scientific">Zygosaccharomyces bailii (strain CLIB 213 / ATCC 58445 / CBS 680 / BCRC 21525 / NBRC 1098 / NCYC 1416 / NRRL Y-2227)</name>
    <dbReference type="NCBI Taxonomy" id="1333698"/>
    <lineage>
        <taxon>Eukaryota</taxon>
        <taxon>Fungi</taxon>
        <taxon>Dikarya</taxon>
        <taxon>Ascomycota</taxon>
        <taxon>Saccharomycotina</taxon>
        <taxon>Saccharomycetes</taxon>
        <taxon>Saccharomycetales</taxon>
        <taxon>Saccharomycetaceae</taxon>
        <taxon>Zygosaccharomyces</taxon>
    </lineage>
</organism>